<dbReference type="AlphaFoldDB" id="A0A2G7FS93"/>
<dbReference type="Pfam" id="PF17132">
    <property type="entry name" value="Glyco_hydro_106"/>
    <property type="match status" value="1"/>
</dbReference>
<name>A0A2G7FS93_9EURO</name>
<dbReference type="InterPro" id="IPR008979">
    <property type="entry name" value="Galactose-bd-like_sf"/>
</dbReference>
<sequence>MQFIILGLCILLGTLAEALPRTDPREDIGTFTNPGVARRPRYRYWLPDASVDPELLADDIVQLAARGAGGTEFLNYFNYGGSAPEGVDWNIYGYGTPAYRKVLKAALQAHKDHGLLMDFSMGPQSGQGVPAEPNNPGLAWELVSFNLTIAENETYSGQVPGWGEGDLVSAVTFAVLNTTTVTQPPPQPQTPLPFLSPNDISESLFSLESLTEVTDSISPDGKITVNVSSVKGATSYMLYASYARRSYARACTASSENPQNILQNGSFAVDHFSVMGAKVTTSFLEEYILLDGIKELMEETGHYVWEDSVEIPSYTYWTPSLPEIFKEQHGYAMTPYLMLLSGNEGYQAGNQGPIHFISDGDDQGSGFVADYRSTMTGLLMQYLEYLNKWTHETLGLKFSQQVGYNLPVDMLEAIPSVDIPETETLSFSNLIDGFRQFSGPANLAGKNVISIELGADFGQAYYQTWTELLQEAKHAFVAGVNQLVIHGATYSHTYDNTTWPGFTSFYYTFASQHSRHQPAWDVGYKQAMEYLARCQFILQEGVAKADLVFWDKQTAQDAYPGILYEPRDLQDAGYTYEYLSPENFDLPMAYVKNAVLAPQQQAFKAMILRGNDTLTVAGVKALVKYAKSGLPIILSGGLSSTWASNDEQAILQSDKALKSILNLDNVHQVPYGGLVDIIKKSAFSQGPQLIAMERGILDGKRQQMAMCEETPITEYSVSQGRTTISFSLQSTETRIVKFSASRKSANNESHVIWSSNSVLGYYVDSGKVWAKAAASDSATSVKLSSGKTVTLDQQGQSQFSLGNWSVVIEQRLPPDNLYDVETVANKKNVSLYVSGSNLTSWKDLGYQNASGVAYYTSSFSWPKKETGATGAYLVIPPVSHGIRISMNGNEIPAVDITNPTTDVSTYLVQGDNTVVITVSSTLCNCLIPIWDQLLTGGAAPMLNYSALEEMGFHPQAYGILGEILPDFVKDMKRDPSGGGFVHLGKDGVIRTISRSYEVVDARRLTSEQIKDILDVMPPTVVRKEDFHGVDGTKVAGHDALFHPAPGVLPERPTEEEATERRKLVQQARAEYLQAKGAE</sequence>
<reference evidence="2 3" key="1">
    <citation type="submission" date="2017-05" db="EMBL/GenBank/DDBJ databases">
        <title>Genome sequence for an aflatoxigenic pathogen of Argentinian peanut, Aspergillus arachidicola.</title>
        <authorList>
            <person name="Moore G."/>
            <person name="Beltz S.B."/>
            <person name="Mack B.M."/>
        </authorList>
    </citation>
    <scope>NUCLEOTIDE SEQUENCE [LARGE SCALE GENOMIC DNA]</scope>
    <source>
        <strain evidence="2 3">CBS 117610</strain>
    </source>
</reference>
<dbReference type="PANTHER" id="PTHR36848">
    <property type="entry name" value="DNA-BINDING PROTEIN (PUTATIVE SECRETED PROTEIN)-RELATED"/>
    <property type="match status" value="1"/>
</dbReference>
<comment type="caution">
    <text evidence="2">The sequence shown here is derived from an EMBL/GenBank/DDBJ whole genome shotgun (WGS) entry which is preliminary data.</text>
</comment>
<evidence type="ECO:0000313" key="2">
    <source>
        <dbReference type="EMBL" id="PIG82671.1"/>
    </source>
</evidence>
<evidence type="ECO:0000313" key="3">
    <source>
        <dbReference type="Proteomes" id="UP000231358"/>
    </source>
</evidence>
<dbReference type="SUPFAM" id="SSF49785">
    <property type="entry name" value="Galactose-binding domain-like"/>
    <property type="match status" value="1"/>
</dbReference>
<gene>
    <name evidence="2" type="ORF">AARAC_006429</name>
</gene>
<evidence type="ECO:0000256" key="1">
    <source>
        <dbReference type="SAM" id="SignalP"/>
    </source>
</evidence>
<dbReference type="EMBL" id="NEXV01000502">
    <property type="protein sequence ID" value="PIG82671.1"/>
    <property type="molecule type" value="Genomic_DNA"/>
</dbReference>
<keyword evidence="1" id="KW-0732">Signal</keyword>
<organism evidence="2 3">
    <name type="scientific">Aspergillus arachidicola</name>
    <dbReference type="NCBI Taxonomy" id="656916"/>
    <lineage>
        <taxon>Eukaryota</taxon>
        <taxon>Fungi</taxon>
        <taxon>Dikarya</taxon>
        <taxon>Ascomycota</taxon>
        <taxon>Pezizomycotina</taxon>
        <taxon>Eurotiomycetes</taxon>
        <taxon>Eurotiomycetidae</taxon>
        <taxon>Eurotiales</taxon>
        <taxon>Aspergillaceae</taxon>
        <taxon>Aspergillus</taxon>
        <taxon>Aspergillus subgen. Circumdati</taxon>
    </lineage>
</organism>
<dbReference type="PANTHER" id="PTHR36848:SF2">
    <property type="entry name" value="SECRETED PROTEIN"/>
    <property type="match status" value="1"/>
</dbReference>
<keyword evidence="3" id="KW-1185">Reference proteome</keyword>
<feature type="signal peptide" evidence="1">
    <location>
        <begin position="1"/>
        <end position="18"/>
    </location>
</feature>
<proteinExistence type="predicted"/>
<dbReference type="Proteomes" id="UP000231358">
    <property type="component" value="Unassembled WGS sequence"/>
</dbReference>
<feature type="chain" id="PRO_5013815539" description="Secreted protein" evidence="1">
    <location>
        <begin position="19"/>
        <end position="1078"/>
    </location>
</feature>
<dbReference type="STRING" id="656916.A0A2G7FS93"/>
<accession>A0A2G7FS93</accession>
<protein>
    <recommendedName>
        <fullName evidence="4">Secreted protein</fullName>
    </recommendedName>
</protein>
<dbReference type="InterPro" id="IPR053161">
    <property type="entry name" value="Ulvan_degrading_GH"/>
</dbReference>
<evidence type="ECO:0008006" key="4">
    <source>
        <dbReference type="Google" id="ProtNLM"/>
    </source>
</evidence>